<evidence type="ECO:0000256" key="2">
    <source>
        <dbReference type="ARBA" id="ARBA00007692"/>
    </source>
</evidence>
<evidence type="ECO:0000256" key="11">
    <source>
        <dbReference type="ARBA" id="ARBA00032686"/>
    </source>
</evidence>
<keyword evidence="15" id="KW-1185">Reference proteome</keyword>
<feature type="transmembrane region" description="Helical" evidence="13">
    <location>
        <begin position="364"/>
        <end position="386"/>
    </location>
</feature>
<evidence type="ECO:0000256" key="9">
    <source>
        <dbReference type="ARBA" id="ARBA00025225"/>
    </source>
</evidence>
<dbReference type="InterPro" id="IPR018450">
    <property type="entry name" value="Romo1/Mgr2"/>
</dbReference>
<evidence type="ECO:0000256" key="6">
    <source>
        <dbReference type="ARBA" id="ARBA00022946"/>
    </source>
</evidence>
<dbReference type="Pfam" id="PF02536">
    <property type="entry name" value="mTERF"/>
    <property type="match status" value="1"/>
</dbReference>
<evidence type="ECO:0000313" key="14">
    <source>
        <dbReference type="EMBL" id="TGZ50505.1"/>
    </source>
</evidence>
<dbReference type="InterPro" id="IPR038538">
    <property type="entry name" value="MTERF_sf"/>
</dbReference>
<comment type="subcellular location">
    <subcellularLocation>
        <location evidence="1">Membrane</location>
    </subcellularLocation>
</comment>
<protein>
    <recommendedName>
        <fullName evidence="4">Reactive oxygen species modulator 1</fullName>
    </recommendedName>
    <alternativeName>
        <fullName evidence="11">Protein MGR2 homolog</fullName>
    </alternativeName>
</protein>
<proteinExistence type="inferred from homology"/>
<dbReference type="InterPro" id="IPR003690">
    <property type="entry name" value="MTERF"/>
</dbReference>
<dbReference type="Gene3D" id="1.25.70.10">
    <property type="entry name" value="Transcription termination factor 3, mitochondrial"/>
    <property type="match status" value="1"/>
</dbReference>
<comment type="caution">
    <text evidence="14">The sequence shown here is derived from an EMBL/GenBank/DDBJ whole genome shotgun (WGS) entry which is preliminary data.</text>
</comment>
<evidence type="ECO:0000256" key="8">
    <source>
        <dbReference type="ARBA" id="ARBA00023136"/>
    </source>
</evidence>
<dbReference type="SMART" id="SM01378">
    <property type="entry name" value="Romo1"/>
    <property type="match status" value="1"/>
</dbReference>
<comment type="similarity">
    <text evidence="3">Belongs to the MGR2 family.</text>
</comment>
<accession>A0A4S2KLD9</accession>
<comment type="function">
    <text evidence="10">Induces production of reactive oxygen species (ROS) which are necessary for cell proliferation. May play a role in inducing oxidative DNA damage and replicative senescence. May play a role in the coordination of mitochondrial morphology and cell proliferation.</text>
</comment>
<evidence type="ECO:0000256" key="5">
    <source>
        <dbReference type="ARBA" id="ARBA00022692"/>
    </source>
</evidence>
<gene>
    <name evidence="14" type="ORF">DBV15_05226</name>
</gene>
<feature type="region of interest" description="Disordered" evidence="12">
    <location>
        <begin position="27"/>
        <end position="53"/>
    </location>
</feature>
<evidence type="ECO:0000256" key="7">
    <source>
        <dbReference type="ARBA" id="ARBA00022989"/>
    </source>
</evidence>
<dbReference type="Pfam" id="PF10247">
    <property type="entry name" value="Romo1"/>
    <property type="match status" value="1"/>
</dbReference>
<dbReference type="GO" id="GO:0030150">
    <property type="term" value="P:protein import into mitochondrial matrix"/>
    <property type="evidence" value="ECO:0007669"/>
    <property type="project" value="TreeGrafter"/>
</dbReference>
<evidence type="ECO:0000256" key="13">
    <source>
        <dbReference type="SAM" id="Phobius"/>
    </source>
</evidence>
<reference evidence="14 15" key="1">
    <citation type="journal article" date="2019" name="Philos. Trans. R. Soc. Lond., B, Biol. Sci.">
        <title>Ant behaviour and brain gene expression of defending hosts depend on the ecological success of the intruding social parasite.</title>
        <authorList>
            <person name="Kaur R."/>
            <person name="Stoldt M."/>
            <person name="Jongepier E."/>
            <person name="Feldmeyer B."/>
            <person name="Menzel F."/>
            <person name="Bornberg-Bauer E."/>
            <person name="Foitzik S."/>
        </authorList>
    </citation>
    <scope>NUCLEOTIDE SEQUENCE [LARGE SCALE GENOMIC DNA]</scope>
    <source>
        <tissue evidence="14">Whole body</tissue>
    </source>
</reference>
<dbReference type="GO" id="GO:0005744">
    <property type="term" value="C:TIM23 mitochondrial import inner membrane translocase complex"/>
    <property type="evidence" value="ECO:0007669"/>
    <property type="project" value="TreeGrafter"/>
</dbReference>
<dbReference type="PANTHER" id="PTHR28525">
    <property type="entry name" value="REACTIVE OXYGEN SPECIES MODULATOR 1"/>
    <property type="match status" value="1"/>
</dbReference>
<name>A0A4S2KLD9_9HYME</name>
<dbReference type="STRING" id="300112.A0A4S2KLD9"/>
<organism evidence="14 15">
    <name type="scientific">Temnothorax longispinosus</name>
    <dbReference type="NCBI Taxonomy" id="300112"/>
    <lineage>
        <taxon>Eukaryota</taxon>
        <taxon>Metazoa</taxon>
        <taxon>Ecdysozoa</taxon>
        <taxon>Arthropoda</taxon>
        <taxon>Hexapoda</taxon>
        <taxon>Insecta</taxon>
        <taxon>Pterygota</taxon>
        <taxon>Neoptera</taxon>
        <taxon>Endopterygota</taxon>
        <taxon>Hymenoptera</taxon>
        <taxon>Apocrita</taxon>
        <taxon>Aculeata</taxon>
        <taxon>Formicoidea</taxon>
        <taxon>Formicidae</taxon>
        <taxon>Myrmicinae</taxon>
        <taxon>Temnothorax</taxon>
    </lineage>
</organism>
<keyword evidence="5 13" id="KW-0812">Transmembrane</keyword>
<sequence>MLGDGPRRCVSKELERGFQAASCKPRVLPEGTKADDGNYALKPRPNLSPSEINATPSACEDYLDDREIELPHPLDVCTEDLSDIGAPLTPTFTFAKYANKSRTIQELVKLGVALYKFETQEGMVQYILNLDFERDVMPYIRFLHDCGVPADYLGEFITKNPNIFKEDMDDLHTRIRYLRAHNYSKSMIQTIICKNPNWLLYSTKDIDNRLGYFQSNFKLRGKEVRFLTVKGPKVVTYRMVHLLENTFSIKEEMGFGQTQVKRLLLRLPKIWTKNREKLLSTFEYAHNEMQLQRDFIVQTPHVLLCRKTRLEQRHLFLVELKKAQYDPSKPMYVSPRALISGCKMPVVPGGAYQQGPTCFDRMKLGFTIGFCVGMASGALFGGFSALRYGLRGRELLNSVGKVMLQGGGTFGTFMAIGTGIRC</sequence>
<dbReference type="PANTHER" id="PTHR28525:SF1">
    <property type="entry name" value="REACTIVE OXYGEN SPECIES MODULATOR 1"/>
    <property type="match status" value="1"/>
</dbReference>
<comment type="function">
    <text evidence="9">Has antibacterial activity against a variety of bacteria including S.aureus, P.aeruginosa and M.tuberculosis. Acts by inducing bacterial membrane breakage.</text>
</comment>
<dbReference type="SMART" id="SM00733">
    <property type="entry name" value="Mterf"/>
    <property type="match status" value="6"/>
</dbReference>
<keyword evidence="8 13" id="KW-0472">Membrane</keyword>
<evidence type="ECO:0000256" key="10">
    <source>
        <dbReference type="ARBA" id="ARBA00025243"/>
    </source>
</evidence>
<dbReference type="Proteomes" id="UP000310200">
    <property type="component" value="Unassembled WGS sequence"/>
</dbReference>
<dbReference type="AlphaFoldDB" id="A0A4S2KLD9"/>
<evidence type="ECO:0000256" key="12">
    <source>
        <dbReference type="SAM" id="MobiDB-lite"/>
    </source>
</evidence>
<evidence type="ECO:0000256" key="1">
    <source>
        <dbReference type="ARBA" id="ARBA00004370"/>
    </source>
</evidence>
<keyword evidence="6" id="KW-0809">Transit peptide</keyword>
<dbReference type="GO" id="GO:0003676">
    <property type="term" value="F:nucleic acid binding"/>
    <property type="evidence" value="ECO:0007669"/>
    <property type="project" value="InterPro"/>
</dbReference>
<evidence type="ECO:0000256" key="4">
    <source>
        <dbReference type="ARBA" id="ARBA00016275"/>
    </source>
</evidence>
<dbReference type="GO" id="GO:0045039">
    <property type="term" value="P:protein insertion into mitochondrial inner membrane"/>
    <property type="evidence" value="ECO:0007669"/>
    <property type="project" value="TreeGrafter"/>
</dbReference>
<keyword evidence="7 13" id="KW-1133">Transmembrane helix</keyword>
<comment type="similarity">
    <text evidence="2">Belongs to the mTERF family.</text>
</comment>
<dbReference type="EMBL" id="QBLH01001966">
    <property type="protein sequence ID" value="TGZ50505.1"/>
    <property type="molecule type" value="Genomic_DNA"/>
</dbReference>
<evidence type="ECO:0000313" key="15">
    <source>
        <dbReference type="Proteomes" id="UP000310200"/>
    </source>
</evidence>
<evidence type="ECO:0000256" key="3">
    <source>
        <dbReference type="ARBA" id="ARBA00007839"/>
    </source>
</evidence>